<sequence length="112" mass="12932">MSGDVIKLEVQGVDPVWPMYMFELDIDKPGKRQHRYLSFNVRCILTLMNRQTQMGDSTTVTGHLKIKPNPESDDMVVKQELVKLEDTVEAEENGPRNLGRYIRYIPQHPSCN</sequence>
<reference evidence="2" key="2">
    <citation type="submission" date="2015-01" db="EMBL/GenBank/DDBJ databases">
        <title>Evolutionary Origins and Diversification of the Mycorrhizal Mutualists.</title>
        <authorList>
            <consortium name="DOE Joint Genome Institute"/>
            <consortium name="Mycorrhizal Genomics Consortium"/>
            <person name="Kohler A."/>
            <person name="Kuo A."/>
            <person name="Nagy L.G."/>
            <person name="Floudas D."/>
            <person name="Copeland A."/>
            <person name="Barry K.W."/>
            <person name="Cichocki N."/>
            <person name="Veneault-Fourrey C."/>
            <person name="LaButti K."/>
            <person name="Lindquist E.A."/>
            <person name="Lipzen A."/>
            <person name="Lundell T."/>
            <person name="Morin E."/>
            <person name="Murat C."/>
            <person name="Riley R."/>
            <person name="Ohm R."/>
            <person name="Sun H."/>
            <person name="Tunlid A."/>
            <person name="Henrissat B."/>
            <person name="Grigoriev I.V."/>
            <person name="Hibbett D.S."/>
            <person name="Martin F."/>
        </authorList>
    </citation>
    <scope>NUCLEOTIDE SEQUENCE [LARGE SCALE GENOMIC DNA]</scope>
    <source>
        <strain evidence="2">Ve08.2h10</strain>
    </source>
</reference>
<dbReference type="AlphaFoldDB" id="A0A0D0DJH4"/>
<protein>
    <submittedName>
        <fullName evidence="1">Uncharacterized protein</fullName>
    </submittedName>
</protein>
<evidence type="ECO:0000313" key="2">
    <source>
        <dbReference type="Proteomes" id="UP000054538"/>
    </source>
</evidence>
<name>A0A0D0DJH4_9AGAM</name>
<dbReference type="Proteomes" id="UP000054538">
    <property type="component" value="Unassembled WGS sequence"/>
</dbReference>
<organism evidence="1 2">
    <name type="scientific">Paxillus rubicundulus Ve08.2h10</name>
    <dbReference type="NCBI Taxonomy" id="930991"/>
    <lineage>
        <taxon>Eukaryota</taxon>
        <taxon>Fungi</taxon>
        <taxon>Dikarya</taxon>
        <taxon>Basidiomycota</taxon>
        <taxon>Agaricomycotina</taxon>
        <taxon>Agaricomycetes</taxon>
        <taxon>Agaricomycetidae</taxon>
        <taxon>Boletales</taxon>
        <taxon>Paxilineae</taxon>
        <taxon>Paxillaceae</taxon>
        <taxon>Paxillus</taxon>
    </lineage>
</organism>
<keyword evidence="2" id="KW-1185">Reference proteome</keyword>
<proteinExistence type="predicted"/>
<dbReference type="OrthoDB" id="2672222at2759"/>
<dbReference type="EMBL" id="KN826642">
    <property type="protein sequence ID" value="KIK78285.1"/>
    <property type="molecule type" value="Genomic_DNA"/>
</dbReference>
<gene>
    <name evidence="1" type="ORF">PAXRUDRAFT_164385</name>
</gene>
<evidence type="ECO:0000313" key="1">
    <source>
        <dbReference type="EMBL" id="KIK78285.1"/>
    </source>
</evidence>
<dbReference type="InParanoid" id="A0A0D0DJH4"/>
<dbReference type="HOGENOM" id="CLU_2171854_0_0_1"/>
<reference evidence="1 2" key="1">
    <citation type="submission" date="2014-04" db="EMBL/GenBank/DDBJ databases">
        <authorList>
            <consortium name="DOE Joint Genome Institute"/>
            <person name="Kuo A."/>
            <person name="Kohler A."/>
            <person name="Jargeat P."/>
            <person name="Nagy L.G."/>
            <person name="Floudas D."/>
            <person name="Copeland A."/>
            <person name="Barry K.W."/>
            <person name="Cichocki N."/>
            <person name="Veneault-Fourrey C."/>
            <person name="LaButti K."/>
            <person name="Lindquist E.A."/>
            <person name="Lipzen A."/>
            <person name="Lundell T."/>
            <person name="Morin E."/>
            <person name="Murat C."/>
            <person name="Sun H."/>
            <person name="Tunlid A."/>
            <person name="Henrissat B."/>
            <person name="Grigoriev I.V."/>
            <person name="Hibbett D.S."/>
            <person name="Martin F."/>
            <person name="Nordberg H.P."/>
            <person name="Cantor M.N."/>
            <person name="Hua S.X."/>
        </authorList>
    </citation>
    <scope>NUCLEOTIDE SEQUENCE [LARGE SCALE GENOMIC DNA]</scope>
    <source>
        <strain evidence="1 2">Ve08.2h10</strain>
    </source>
</reference>
<accession>A0A0D0DJH4</accession>